<dbReference type="GO" id="GO:0003723">
    <property type="term" value="F:RNA binding"/>
    <property type="evidence" value="ECO:0007669"/>
    <property type="project" value="TreeGrafter"/>
</dbReference>
<dbReference type="PANTHER" id="PTHR45846">
    <property type="entry name" value="TRNA-DIHYDROURIDINE(47) SYNTHASE [NAD(P)(+)]-LIKE"/>
    <property type="match status" value="1"/>
</dbReference>
<evidence type="ECO:0000313" key="2">
    <source>
        <dbReference type="EMBL" id="PNJ18377.1"/>
    </source>
</evidence>
<dbReference type="STRING" id="9601.ENSPPYP00000010581"/>
<organism evidence="2">
    <name type="scientific">Pongo abelii</name>
    <name type="common">Sumatran orangutan</name>
    <name type="synonym">Pongo pygmaeus abelii</name>
    <dbReference type="NCBI Taxonomy" id="9601"/>
    <lineage>
        <taxon>Eukaryota</taxon>
        <taxon>Metazoa</taxon>
        <taxon>Chordata</taxon>
        <taxon>Craniata</taxon>
        <taxon>Vertebrata</taxon>
        <taxon>Euteleostomi</taxon>
        <taxon>Mammalia</taxon>
        <taxon>Eutheria</taxon>
        <taxon>Euarchontoglires</taxon>
        <taxon>Primates</taxon>
        <taxon>Haplorrhini</taxon>
        <taxon>Catarrhini</taxon>
        <taxon>Hominidae</taxon>
        <taxon>Pongo</taxon>
    </lineage>
</organism>
<feature type="region of interest" description="Disordered" evidence="1">
    <location>
        <begin position="56"/>
        <end position="77"/>
    </location>
</feature>
<feature type="non-terminal residue" evidence="2">
    <location>
        <position position="1"/>
    </location>
</feature>
<dbReference type="AlphaFoldDB" id="A0A2J8SC92"/>
<comment type="caution">
    <text evidence="2">The sequence shown here is derived from an EMBL/GenBank/DDBJ whole genome shotgun (WGS) entry which is preliminary data.</text>
</comment>
<proteinExistence type="predicted"/>
<dbReference type="EMBL" id="NDHI03003585">
    <property type="protein sequence ID" value="PNJ18377.1"/>
    <property type="molecule type" value="Genomic_DNA"/>
</dbReference>
<dbReference type="GO" id="GO:0017150">
    <property type="term" value="F:tRNA dihydrouridine synthase activity"/>
    <property type="evidence" value="ECO:0007669"/>
    <property type="project" value="TreeGrafter"/>
</dbReference>
<name>A0A2J8SC92_PONAB</name>
<dbReference type="PANTHER" id="PTHR45846:SF1">
    <property type="entry name" value="TRNA-DIHYDROURIDINE(47) SYNTHASE [NAD(P)(+)]-LIKE"/>
    <property type="match status" value="1"/>
</dbReference>
<protein>
    <submittedName>
        <fullName evidence="2">T0157082 isoform 1</fullName>
    </submittedName>
</protein>
<reference evidence="2" key="1">
    <citation type="submission" date="2017-12" db="EMBL/GenBank/DDBJ databases">
        <title>High-resolution comparative analysis of great ape genomes.</title>
        <authorList>
            <person name="Pollen A."/>
            <person name="Hastie A."/>
            <person name="Hormozdiari F."/>
            <person name="Dougherty M."/>
            <person name="Liu R."/>
            <person name="Chaisson M."/>
            <person name="Hoppe E."/>
            <person name="Hill C."/>
            <person name="Pang A."/>
            <person name="Hillier L."/>
            <person name="Baker C."/>
            <person name="Armstrong J."/>
            <person name="Shendure J."/>
            <person name="Paten B."/>
            <person name="Wilson R."/>
            <person name="Chao H."/>
            <person name="Schneider V."/>
            <person name="Ventura M."/>
            <person name="Kronenberg Z."/>
            <person name="Murali S."/>
            <person name="Gordon D."/>
            <person name="Cantsilieris S."/>
            <person name="Munson K."/>
            <person name="Nelson B."/>
            <person name="Raja A."/>
            <person name="Underwood J."/>
            <person name="Diekhans M."/>
            <person name="Fiddes I."/>
            <person name="Haussler D."/>
            <person name="Eichler E."/>
        </authorList>
    </citation>
    <scope>NUCLEOTIDE SEQUENCE [LARGE SCALE GENOMIC DNA]</scope>
    <source>
        <strain evidence="2">Susie</strain>
    </source>
</reference>
<accession>A0A2J8SC92</accession>
<sequence>LSFLCRYVPVGLLERLPQRINERPPYYLGRDYLETLMASQKAADWIRIRLFEPVSSPRPRERGVSSPSSRYRPPLNP</sequence>
<gene>
    <name evidence="2" type="ORF">CR201_G0044368</name>
</gene>
<evidence type="ECO:0000256" key="1">
    <source>
        <dbReference type="SAM" id="MobiDB-lite"/>
    </source>
</evidence>